<sequence length="257" mass="27138">MAVIAWRNAAEAAGVSLSSNTQAPGLGVQSLLTPTIAEVWRSATGGAVTHWIGIDFGAVVPLRLLAIAAPRDGILPGTGATWRVVLSNTSVGGTDVANPAFTALDMRRGVAATLLPAPVSARYAQFIIRTVAGDPYLQLGRVWAGEALVTSRAVSYGWGRGVLDAGTVERAPVSGVRYAQRGATYRRLDFDLQLLPPEDALALDEAGLALGTTAQGFVSPLNDDLRHGMFGRFSEPPAPEQSNHRLFKAHIAFQEDL</sequence>
<evidence type="ECO:0000313" key="2">
    <source>
        <dbReference type="Proteomes" id="UP001524642"/>
    </source>
</evidence>
<dbReference type="RefSeq" id="WP_257715447.1">
    <property type="nucleotide sequence ID" value="NZ_JANJOU010000003.1"/>
</dbReference>
<comment type="caution">
    <text evidence="1">The sequence shown here is derived from an EMBL/GenBank/DDBJ whole genome shotgun (WGS) entry which is preliminary data.</text>
</comment>
<proteinExistence type="predicted"/>
<evidence type="ECO:0000313" key="1">
    <source>
        <dbReference type="EMBL" id="MCR0981785.1"/>
    </source>
</evidence>
<dbReference type="Gene3D" id="2.60.120.260">
    <property type="entry name" value="Galactose-binding domain-like"/>
    <property type="match status" value="1"/>
</dbReference>
<dbReference type="InterPro" id="IPR008979">
    <property type="entry name" value="Galactose-bd-like_sf"/>
</dbReference>
<accession>A0ABT1X125</accession>
<dbReference type="SUPFAM" id="SSF49785">
    <property type="entry name" value="Galactose-binding domain-like"/>
    <property type="match status" value="1"/>
</dbReference>
<reference evidence="1 2" key="1">
    <citation type="submission" date="2022-06" db="EMBL/GenBank/DDBJ databases">
        <title>Roseomonas CN29.</title>
        <authorList>
            <person name="Cheng Y."/>
            <person name="He X."/>
        </authorList>
    </citation>
    <scope>NUCLEOTIDE SEQUENCE [LARGE SCALE GENOMIC DNA]</scope>
    <source>
        <strain evidence="1 2">CN29</strain>
    </source>
</reference>
<dbReference type="Proteomes" id="UP001524642">
    <property type="component" value="Unassembled WGS sequence"/>
</dbReference>
<organism evidence="1 2">
    <name type="scientific">Roseomonas populi</name>
    <dbReference type="NCBI Taxonomy" id="3121582"/>
    <lineage>
        <taxon>Bacteria</taxon>
        <taxon>Pseudomonadati</taxon>
        <taxon>Pseudomonadota</taxon>
        <taxon>Alphaproteobacteria</taxon>
        <taxon>Acetobacterales</taxon>
        <taxon>Roseomonadaceae</taxon>
        <taxon>Roseomonas</taxon>
    </lineage>
</organism>
<protein>
    <submittedName>
        <fullName evidence="1">Discoidin domain-containing protein</fullName>
    </submittedName>
</protein>
<gene>
    <name evidence="1" type="ORF">NRP21_06960</name>
</gene>
<keyword evidence="2" id="KW-1185">Reference proteome</keyword>
<dbReference type="EMBL" id="JANJOU010000003">
    <property type="protein sequence ID" value="MCR0981785.1"/>
    <property type="molecule type" value="Genomic_DNA"/>
</dbReference>
<name>A0ABT1X125_9PROT</name>